<evidence type="ECO:0000256" key="7">
    <source>
        <dbReference type="SAM" id="Phobius"/>
    </source>
</evidence>
<feature type="transmembrane region" description="Helical" evidence="7">
    <location>
        <begin position="112"/>
        <end position="132"/>
    </location>
</feature>
<evidence type="ECO:0000313" key="9">
    <source>
        <dbReference type="Proteomes" id="UP000678499"/>
    </source>
</evidence>
<feature type="region of interest" description="Disordered" evidence="6">
    <location>
        <begin position="420"/>
        <end position="443"/>
    </location>
</feature>
<dbReference type="Proteomes" id="UP000678499">
    <property type="component" value="Unassembled WGS sequence"/>
</dbReference>
<evidence type="ECO:0000256" key="3">
    <source>
        <dbReference type="ARBA" id="ARBA00022692"/>
    </source>
</evidence>
<dbReference type="InterPro" id="IPR050799">
    <property type="entry name" value="ZIP_Transporter"/>
</dbReference>
<gene>
    <name evidence="8" type="ORF">NMOB1V02_LOCUS12117</name>
</gene>
<proteinExistence type="inferred from homology"/>
<dbReference type="PANTHER" id="PTHR12191:SF37">
    <property type="entry name" value="ZINC TRANSPORTER FOI"/>
    <property type="match status" value="1"/>
</dbReference>
<evidence type="ECO:0000256" key="2">
    <source>
        <dbReference type="ARBA" id="ARBA00006939"/>
    </source>
</evidence>
<evidence type="ECO:0000256" key="6">
    <source>
        <dbReference type="SAM" id="MobiDB-lite"/>
    </source>
</evidence>
<keyword evidence="3 7" id="KW-0812">Transmembrane</keyword>
<comment type="subcellular location">
    <subcellularLocation>
        <location evidence="1">Membrane</location>
        <topology evidence="1">Multi-pass membrane protein</topology>
    </subcellularLocation>
</comment>
<dbReference type="EMBL" id="CAJPEX010008502">
    <property type="protein sequence ID" value="CAG0924664.1"/>
    <property type="molecule type" value="Genomic_DNA"/>
</dbReference>
<sequence>HFVFFVLQCFSAGELFHVFGLLPGTNFVDEDAFMQLCPALIYELEAKTCDDDSRDKSSSEQGAENKKSVNSALTYWEIWSYATGSVVLISLCGLTGVGVVPMMKHCFYGPLLQFLIAMAIGALMGDACLHLLPQALSTANTHAKSTSAGMRHDGKHEGEHSHDKDQLWCILGMLAVMLGFFIVENTLPSFLAWREKHVAAKNQKKNQGSESNNKMEMHRKRCDLKSHGLASDQYRYDNQMVSHYMGEKLCKPAIHVFQPDPLVAGEKNLGTETVLVSKCGDQRDNHDSILRAKKAEQVLMDQLGREEGQCEVVACDNIPCSDQSCNKDSCVIVTEGACGGEMPDQCHSHASTSNNNDGLMPCFLAVNHKDGKHQCAEGIELSGCEKRVITSEQDRDWIKVEPKLIAWHDPQQLQNCSSSRRCSGKWSVTDGASTGAHGDNKRS</sequence>
<evidence type="ECO:0000256" key="1">
    <source>
        <dbReference type="ARBA" id="ARBA00004141"/>
    </source>
</evidence>
<evidence type="ECO:0000313" key="8">
    <source>
        <dbReference type="EMBL" id="CAD7284512.1"/>
    </source>
</evidence>
<dbReference type="GO" id="GO:0030003">
    <property type="term" value="P:intracellular monoatomic cation homeostasis"/>
    <property type="evidence" value="ECO:0007669"/>
    <property type="project" value="TreeGrafter"/>
</dbReference>
<dbReference type="Pfam" id="PF02535">
    <property type="entry name" value="Zip"/>
    <property type="match status" value="1"/>
</dbReference>
<dbReference type="GO" id="GO:0005385">
    <property type="term" value="F:zinc ion transmembrane transporter activity"/>
    <property type="evidence" value="ECO:0007669"/>
    <property type="project" value="TreeGrafter"/>
</dbReference>
<feature type="transmembrane region" description="Helical" evidence="7">
    <location>
        <begin position="170"/>
        <end position="193"/>
    </location>
</feature>
<keyword evidence="5 7" id="KW-0472">Membrane</keyword>
<feature type="transmembrane region" description="Helical" evidence="7">
    <location>
        <begin position="78"/>
        <end position="100"/>
    </location>
</feature>
<feature type="non-terminal residue" evidence="8">
    <location>
        <position position="443"/>
    </location>
</feature>
<dbReference type="EMBL" id="OA890539">
    <property type="protein sequence ID" value="CAD7284512.1"/>
    <property type="molecule type" value="Genomic_DNA"/>
</dbReference>
<protein>
    <recommendedName>
        <fullName evidence="10">Zinc transporter</fullName>
    </recommendedName>
</protein>
<dbReference type="GO" id="GO:0005886">
    <property type="term" value="C:plasma membrane"/>
    <property type="evidence" value="ECO:0007669"/>
    <property type="project" value="TreeGrafter"/>
</dbReference>
<organism evidence="8">
    <name type="scientific">Notodromas monacha</name>
    <dbReference type="NCBI Taxonomy" id="399045"/>
    <lineage>
        <taxon>Eukaryota</taxon>
        <taxon>Metazoa</taxon>
        <taxon>Ecdysozoa</taxon>
        <taxon>Arthropoda</taxon>
        <taxon>Crustacea</taxon>
        <taxon>Oligostraca</taxon>
        <taxon>Ostracoda</taxon>
        <taxon>Podocopa</taxon>
        <taxon>Podocopida</taxon>
        <taxon>Cypridocopina</taxon>
        <taxon>Cypridoidea</taxon>
        <taxon>Cyprididae</taxon>
        <taxon>Notodromas</taxon>
    </lineage>
</organism>
<evidence type="ECO:0000256" key="5">
    <source>
        <dbReference type="ARBA" id="ARBA00023136"/>
    </source>
</evidence>
<keyword evidence="4 7" id="KW-1133">Transmembrane helix</keyword>
<name>A0A7R9BZL1_9CRUS</name>
<dbReference type="OrthoDB" id="200954at2759"/>
<dbReference type="PANTHER" id="PTHR12191">
    <property type="entry name" value="SOLUTE CARRIER FAMILY 39"/>
    <property type="match status" value="1"/>
</dbReference>
<feature type="non-terminal residue" evidence="8">
    <location>
        <position position="1"/>
    </location>
</feature>
<dbReference type="AlphaFoldDB" id="A0A7R9BZL1"/>
<evidence type="ECO:0008006" key="10">
    <source>
        <dbReference type="Google" id="ProtNLM"/>
    </source>
</evidence>
<reference evidence="8" key="1">
    <citation type="submission" date="2020-11" db="EMBL/GenBank/DDBJ databases">
        <authorList>
            <person name="Tran Van P."/>
        </authorList>
    </citation>
    <scope>NUCLEOTIDE SEQUENCE</scope>
</reference>
<keyword evidence="9" id="KW-1185">Reference proteome</keyword>
<accession>A0A7R9BZL1</accession>
<comment type="similarity">
    <text evidence="2">Belongs to the ZIP transporter (TC 2.A.5) family.</text>
</comment>
<dbReference type="GO" id="GO:0071578">
    <property type="term" value="P:zinc ion import across plasma membrane"/>
    <property type="evidence" value="ECO:0007669"/>
    <property type="project" value="TreeGrafter"/>
</dbReference>
<dbReference type="InterPro" id="IPR003689">
    <property type="entry name" value="ZIP"/>
</dbReference>
<dbReference type="GO" id="GO:0140410">
    <property type="term" value="F:monoatomic cation:bicarbonate symporter activity"/>
    <property type="evidence" value="ECO:0007669"/>
    <property type="project" value="TreeGrafter"/>
</dbReference>
<evidence type="ECO:0000256" key="4">
    <source>
        <dbReference type="ARBA" id="ARBA00022989"/>
    </source>
</evidence>